<evidence type="ECO:0000313" key="1">
    <source>
        <dbReference type="EMBL" id="MEN3749995.1"/>
    </source>
</evidence>
<name>A0ABV0BIS1_9SPHN</name>
<proteinExistence type="predicted"/>
<dbReference type="RefSeq" id="WP_346249044.1">
    <property type="nucleotide sequence ID" value="NZ_JBDIZK010000025.1"/>
</dbReference>
<evidence type="ECO:0000313" key="2">
    <source>
        <dbReference type="Proteomes" id="UP001427805"/>
    </source>
</evidence>
<reference evidence="1 2" key="1">
    <citation type="submission" date="2024-05" db="EMBL/GenBank/DDBJ databases">
        <title>Sphingomonas sp. HF-S3 16S ribosomal RNA gene Genome sequencing and assembly.</title>
        <authorList>
            <person name="Lee H."/>
        </authorList>
    </citation>
    <scope>NUCLEOTIDE SEQUENCE [LARGE SCALE GENOMIC DNA]</scope>
    <source>
        <strain evidence="1 2">HF-S3</strain>
    </source>
</reference>
<comment type="caution">
    <text evidence="1">The sequence shown here is derived from an EMBL/GenBank/DDBJ whole genome shotgun (WGS) entry which is preliminary data.</text>
</comment>
<gene>
    <name evidence="1" type="ORF">TPR58_22705</name>
</gene>
<dbReference type="EMBL" id="JBDIZK010000025">
    <property type="protein sequence ID" value="MEN3749995.1"/>
    <property type="molecule type" value="Genomic_DNA"/>
</dbReference>
<accession>A0ABV0BIS1</accession>
<protein>
    <submittedName>
        <fullName evidence="1">Uncharacterized protein</fullName>
    </submittedName>
</protein>
<organism evidence="1 2">
    <name type="scientific">Sphingomonas rustica</name>
    <dbReference type="NCBI Taxonomy" id="3103142"/>
    <lineage>
        <taxon>Bacteria</taxon>
        <taxon>Pseudomonadati</taxon>
        <taxon>Pseudomonadota</taxon>
        <taxon>Alphaproteobacteria</taxon>
        <taxon>Sphingomonadales</taxon>
        <taxon>Sphingomonadaceae</taxon>
        <taxon>Sphingomonas</taxon>
    </lineage>
</organism>
<sequence>MNDFRANYRAWLEGVLVDDVPDDVVAFVFNLFEQDFDGARYGVEFVGVSKFDQSDPDWACEEAWEPKGGRSSLIPLSFCDGGWEICLTKMSELISSFIREPSLLAQRLSAVRGIGIGFVDGELLLLKS</sequence>
<keyword evidence="2" id="KW-1185">Reference proteome</keyword>
<dbReference type="Proteomes" id="UP001427805">
    <property type="component" value="Unassembled WGS sequence"/>
</dbReference>